<evidence type="ECO:0000256" key="2">
    <source>
        <dbReference type="ARBA" id="ARBA00005594"/>
    </source>
</evidence>
<keyword evidence="7 12" id="KW-0067">ATP-binding</keyword>
<dbReference type="PROSITE" id="PS00178">
    <property type="entry name" value="AA_TRNA_LIGASE_I"/>
    <property type="match status" value="1"/>
</dbReference>
<evidence type="ECO:0000256" key="1">
    <source>
        <dbReference type="ARBA" id="ARBA00004496"/>
    </source>
</evidence>
<feature type="compositionally biased region" description="Low complexity" evidence="13">
    <location>
        <begin position="1040"/>
        <end position="1078"/>
    </location>
</feature>
<dbReference type="SUPFAM" id="SSF47323">
    <property type="entry name" value="Anticodon-binding domain of a subclass of class I aminoacyl-tRNA synthetases"/>
    <property type="match status" value="1"/>
</dbReference>
<protein>
    <recommendedName>
        <fullName evidence="3">isoleucine--tRNA ligase</fullName>
        <ecNumber evidence="3">6.1.1.5</ecNumber>
    </recommendedName>
    <alternativeName>
        <fullName evidence="10">Isoleucyl-tRNA synthetase</fullName>
    </alternativeName>
</protein>
<feature type="region of interest" description="Disordered" evidence="13">
    <location>
        <begin position="270"/>
        <end position="297"/>
    </location>
</feature>
<evidence type="ECO:0000256" key="10">
    <source>
        <dbReference type="ARBA" id="ARBA00032665"/>
    </source>
</evidence>
<evidence type="ECO:0000256" key="4">
    <source>
        <dbReference type="ARBA" id="ARBA00022490"/>
    </source>
</evidence>
<evidence type="ECO:0000313" key="16">
    <source>
        <dbReference type="EMBL" id="CAE0498803.1"/>
    </source>
</evidence>
<evidence type="ECO:0000256" key="5">
    <source>
        <dbReference type="ARBA" id="ARBA00022598"/>
    </source>
</evidence>
<dbReference type="GO" id="GO:0009791">
    <property type="term" value="P:post-embryonic development"/>
    <property type="evidence" value="ECO:0007669"/>
    <property type="project" value="UniProtKB-ARBA"/>
</dbReference>
<dbReference type="InterPro" id="IPR002300">
    <property type="entry name" value="aa-tRNA-synth_Ia"/>
</dbReference>
<dbReference type="FunFam" id="3.40.50.620:FF:000050">
    <property type="entry name" value="Isoleucyl-tRNA synthetase,cytoplasmic"/>
    <property type="match status" value="1"/>
</dbReference>
<dbReference type="Gene3D" id="1.10.730.10">
    <property type="entry name" value="Isoleucyl-tRNA Synthetase, Domain 1"/>
    <property type="match status" value="1"/>
</dbReference>
<dbReference type="SUPFAM" id="SSF52374">
    <property type="entry name" value="Nucleotidylyl transferase"/>
    <property type="match status" value="1"/>
</dbReference>
<dbReference type="FunFam" id="1.10.730.10:FF:000004">
    <property type="entry name" value="Isoleucyl-tRNA synthetase, cytoplasmic"/>
    <property type="match status" value="1"/>
</dbReference>
<keyword evidence="9 12" id="KW-0030">Aminoacyl-tRNA synthetase</keyword>
<comment type="similarity">
    <text evidence="2 12">Belongs to the class-I aminoacyl-tRNA synthetase family.</text>
</comment>
<dbReference type="NCBIfam" id="TIGR00392">
    <property type="entry name" value="ileS"/>
    <property type="match status" value="1"/>
</dbReference>
<dbReference type="GO" id="GO:0005524">
    <property type="term" value="F:ATP binding"/>
    <property type="evidence" value="ECO:0007669"/>
    <property type="project" value="UniProtKB-KW"/>
</dbReference>
<dbReference type="AlphaFoldDB" id="A0A7S3R0N5"/>
<evidence type="ECO:0000256" key="8">
    <source>
        <dbReference type="ARBA" id="ARBA00022917"/>
    </source>
</evidence>
<dbReference type="InterPro" id="IPR009008">
    <property type="entry name" value="Val/Leu/Ile-tRNA-synth_edit"/>
</dbReference>
<feature type="region of interest" description="Disordered" evidence="13">
    <location>
        <begin position="1039"/>
        <end position="1090"/>
    </location>
</feature>
<dbReference type="InterPro" id="IPR023586">
    <property type="entry name" value="Ile-tRNA-ligase_type2"/>
</dbReference>
<keyword evidence="4" id="KW-0963">Cytoplasm</keyword>
<comment type="catalytic activity">
    <reaction evidence="11">
        <text>tRNA(Ile) + L-isoleucine + ATP = L-isoleucyl-tRNA(Ile) + AMP + diphosphate</text>
        <dbReference type="Rhea" id="RHEA:11060"/>
        <dbReference type="Rhea" id="RHEA-COMP:9666"/>
        <dbReference type="Rhea" id="RHEA-COMP:9695"/>
        <dbReference type="ChEBI" id="CHEBI:30616"/>
        <dbReference type="ChEBI" id="CHEBI:33019"/>
        <dbReference type="ChEBI" id="CHEBI:58045"/>
        <dbReference type="ChEBI" id="CHEBI:78442"/>
        <dbReference type="ChEBI" id="CHEBI:78528"/>
        <dbReference type="ChEBI" id="CHEBI:456215"/>
        <dbReference type="EC" id="6.1.1.5"/>
    </reaction>
</comment>
<dbReference type="EC" id="6.1.1.5" evidence="3"/>
<dbReference type="FunFam" id="3.40.50.620:FF:000023">
    <property type="entry name" value="Isoleucyl-tRNA synthetase,cytoplasmic"/>
    <property type="match status" value="1"/>
</dbReference>
<feature type="domain" description="Aminoacyl-tRNA synthetase class Ia" evidence="14">
    <location>
        <begin position="19"/>
        <end position="661"/>
    </location>
</feature>
<organism evidence="16">
    <name type="scientific">Dunaliella tertiolecta</name>
    <name type="common">Green alga</name>
    <dbReference type="NCBI Taxonomy" id="3047"/>
    <lineage>
        <taxon>Eukaryota</taxon>
        <taxon>Viridiplantae</taxon>
        <taxon>Chlorophyta</taxon>
        <taxon>core chlorophytes</taxon>
        <taxon>Chlorophyceae</taxon>
        <taxon>CS clade</taxon>
        <taxon>Chlamydomonadales</taxon>
        <taxon>Dunaliellaceae</taxon>
        <taxon>Dunaliella</taxon>
    </lineage>
</organism>
<dbReference type="Pfam" id="PF19302">
    <property type="entry name" value="DUF5915"/>
    <property type="match status" value="1"/>
</dbReference>
<dbReference type="EMBL" id="HBIP01023155">
    <property type="protein sequence ID" value="CAE0498803.1"/>
    <property type="molecule type" value="Transcribed_RNA"/>
</dbReference>
<dbReference type="PANTHER" id="PTHR42780:SF1">
    <property type="entry name" value="ISOLEUCINE--TRNA LIGASE, CYTOPLASMIC"/>
    <property type="match status" value="1"/>
</dbReference>
<dbReference type="PRINTS" id="PR00984">
    <property type="entry name" value="TRNASYNTHILE"/>
</dbReference>
<keyword evidence="5 12" id="KW-0436">Ligase</keyword>
<evidence type="ECO:0000256" key="6">
    <source>
        <dbReference type="ARBA" id="ARBA00022741"/>
    </source>
</evidence>
<dbReference type="Gene3D" id="3.90.740.10">
    <property type="entry name" value="Valyl/Leucyl/Isoleucyl-tRNA synthetase, editing domain"/>
    <property type="match status" value="1"/>
</dbReference>
<comment type="subcellular location">
    <subcellularLocation>
        <location evidence="1">Cytoplasm</location>
    </subcellularLocation>
</comment>
<proteinExistence type="inferred from homology"/>
<dbReference type="CDD" id="cd07961">
    <property type="entry name" value="Anticodon_Ia_Ile_ABEc"/>
    <property type="match status" value="1"/>
</dbReference>
<dbReference type="InterPro" id="IPR001412">
    <property type="entry name" value="aa-tRNA-synth_I_CS"/>
</dbReference>
<keyword evidence="6 12" id="KW-0547">Nucleotide-binding</keyword>
<dbReference type="SUPFAM" id="SSF50677">
    <property type="entry name" value="ValRS/IleRS/LeuRS editing domain"/>
    <property type="match status" value="1"/>
</dbReference>
<evidence type="ECO:0000259" key="14">
    <source>
        <dbReference type="Pfam" id="PF00133"/>
    </source>
</evidence>
<dbReference type="GO" id="GO:0006428">
    <property type="term" value="P:isoleucyl-tRNA aminoacylation"/>
    <property type="evidence" value="ECO:0007669"/>
    <property type="project" value="InterPro"/>
</dbReference>
<dbReference type="InterPro" id="IPR002301">
    <property type="entry name" value="Ile-tRNA-ligase"/>
</dbReference>
<dbReference type="PANTHER" id="PTHR42780">
    <property type="entry name" value="SOLEUCYL-TRNA SYNTHETASE"/>
    <property type="match status" value="1"/>
</dbReference>
<name>A0A7S3R0N5_DUNTE</name>
<dbReference type="InterPro" id="IPR009080">
    <property type="entry name" value="tRNAsynth_Ia_anticodon-bd"/>
</dbReference>
<dbReference type="InterPro" id="IPR014729">
    <property type="entry name" value="Rossmann-like_a/b/a_fold"/>
</dbReference>
<dbReference type="HAMAP" id="MF_02003">
    <property type="entry name" value="Ile_tRNA_synth_type2"/>
    <property type="match status" value="1"/>
</dbReference>
<dbReference type="GO" id="GO:0002161">
    <property type="term" value="F:aminoacyl-tRNA deacylase activity"/>
    <property type="evidence" value="ECO:0007669"/>
    <property type="project" value="InterPro"/>
</dbReference>
<gene>
    <name evidence="16" type="ORF">DTER00134_LOCUS13876</name>
</gene>
<evidence type="ECO:0000256" key="11">
    <source>
        <dbReference type="ARBA" id="ARBA00048359"/>
    </source>
</evidence>
<dbReference type="InterPro" id="IPR013155">
    <property type="entry name" value="M/V/L/I-tRNA-synth_anticd-bd"/>
</dbReference>
<dbReference type="GO" id="GO:0048608">
    <property type="term" value="P:reproductive structure development"/>
    <property type="evidence" value="ECO:0007669"/>
    <property type="project" value="UniProtKB-ARBA"/>
</dbReference>
<dbReference type="Gene3D" id="3.40.50.620">
    <property type="entry name" value="HUPs"/>
    <property type="match status" value="2"/>
</dbReference>
<dbReference type="Pfam" id="PF08264">
    <property type="entry name" value="Anticodon_1"/>
    <property type="match status" value="1"/>
</dbReference>
<dbReference type="Pfam" id="PF00133">
    <property type="entry name" value="tRNA-synt_1"/>
    <property type="match status" value="1"/>
</dbReference>
<dbReference type="InterPro" id="IPR033709">
    <property type="entry name" value="Anticodon_Ile_ABEc"/>
</dbReference>
<evidence type="ECO:0000256" key="7">
    <source>
        <dbReference type="ARBA" id="ARBA00022840"/>
    </source>
</evidence>
<accession>A0A7S3R0N5</accession>
<dbReference type="GO" id="GO:0000049">
    <property type="term" value="F:tRNA binding"/>
    <property type="evidence" value="ECO:0007669"/>
    <property type="project" value="InterPro"/>
</dbReference>
<evidence type="ECO:0000256" key="3">
    <source>
        <dbReference type="ARBA" id="ARBA00013165"/>
    </source>
</evidence>
<evidence type="ECO:0000259" key="15">
    <source>
        <dbReference type="Pfam" id="PF08264"/>
    </source>
</evidence>
<keyword evidence="8 12" id="KW-0648">Protein biosynthesis</keyword>
<feature type="domain" description="Methionyl/Valyl/Leucyl/Isoleucyl-tRNA synthetase anticodon-binding" evidence="15">
    <location>
        <begin position="716"/>
        <end position="868"/>
    </location>
</feature>
<evidence type="ECO:0000256" key="9">
    <source>
        <dbReference type="ARBA" id="ARBA00023146"/>
    </source>
</evidence>
<sequence length="1228" mass="135909">MKDVEEGKNFSFPKEEERTLEFWKQTDAFHEQLRRSEGKPEYIFYDGPPFATGLPHYGHILAGTIKDIVTRYASQNGHHVSRRFGWDCHGLPVEQETEKLLNLKGRSDIFALGIDKFNEECRSIVMRFASEWEKTVTRLGRWIDFKNDYKTLDPSFMESVWWVFSQLYAKGLVYKGLKVMPVSTGCATTLANFEAGQNYKQVDDPAVMVSFPIKGDPDGASFIAWTTTPWTLPSNLALCVNAELTYVKVKDPVRDKVFIVAQSRLPFMPGAVPKESKGKGKGQDKDGKEGEKAPKAGWQVLSTCPGSELVGLQYEPLFPYFKNHASAFRVLADKYVSDDSGTGVVHQSPGHGEDDYRVCMAHGVIVKGGPLPCPVDLEGKFMSVITDFAGKYVKEADKEIIASVKAMGRLVDASRINHSYPFCWRSDTPLVQLACPAWFVSVEPLKERLLENNKMTYWVPEHVRDKRFHNWLEGARDWCISRSRFWGTPLPIWVSEDGEERVVVGSIAELEQLTGAKITDLHRHFIDHLTIPSRQGKGTLRRVDDVFDCWFESGSMPYAQQHYPFENKQLFESCFPADFVAEGVDQTRGWFYTLMVLATALFDKPAFKNLVCNGLVLASDGKKMSKRLKNYPDPSLVISKYGADALRLYLINSPVVRADNLAFQEAGVFAVVKDVFLPWYNAYRFLVQNVIRLEVEVGTKFKMGAVDLDKASNVLDRWIAASSRNLTQYVRQEMGAYRLYTVVPFLVKFIDNLTNIYVRYNRKRLKGGKGTEDCMYALSSLCAVLINVCKCMAPFTPFLTEHMYQNLRDAIPEAEALPSVHFCDVPPVVPEHPGDARIRQSVARMQAVIELGRKIRERGLKPIKTPLRKLVVVHPDTEFLSDVQGELLEYVTSELNVREVECCADPLKYATLRAEPDFQALGKRLGPAMKAVCTEVKAMSSEAVLAMQEAGFVEVAGLRLEASDIKVKRDYRTPEGMNASEVDADSDGDVLAVLDLRVDSELTSAGLAREVVNRFQKLRKKAGVTPLDPVEFFYDTSLPSSSSEGTATTAAPANAAAKASSKQQQQQQQQQSNAAETQGAAGTSGRTAESEGGLPALVRVHAQYLQESLGGPLLPASCRPPGAVVLATEWVNVGSEDDGSTLKFTAVLSTPGVTVDQSAVCAACGGDTQLAEAVTVYMHARDPAKLQAQAASGGGTIKATVDGKAVQLSLGKHIFPSAAARALGQRSS</sequence>
<dbReference type="GO" id="GO:0004822">
    <property type="term" value="F:isoleucine-tRNA ligase activity"/>
    <property type="evidence" value="ECO:0007669"/>
    <property type="project" value="UniProtKB-EC"/>
</dbReference>
<feature type="compositionally biased region" description="Basic and acidic residues" evidence="13">
    <location>
        <begin position="274"/>
        <end position="294"/>
    </location>
</feature>
<evidence type="ECO:0000256" key="12">
    <source>
        <dbReference type="RuleBase" id="RU363035"/>
    </source>
</evidence>
<reference evidence="16" key="1">
    <citation type="submission" date="2021-01" db="EMBL/GenBank/DDBJ databases">
        <authorList>
            <person name="Corre E."/>
            <person name="Pelletier E."/>
            <person name="Niang G."/>
            <person name="Scheremetjew M."/>
            <person name="Finn R."/>
            <person name="Kale V."/>
            <person name="Holt S."/>
            <person name="Cochrane G."/>
            <person name="Meng A."/>
            <person name="Brown T."/>
            <person name="Cohen L."/>
        </authorList>
    </citation>
    <scope>NUCLEOTIDE SEQUENCE</scope>
    <source>
        <strain evidence="16">CCMP1320</strain>
    </source>
</reference>
<dbReference type="GO" id="GO:0005737">
    <property type="term" value="C:cytoplasm"/>
    <property type="evidence" value="ECO:0007669"/>
    <property type="project" value="UniProtKB-SubCell"/>
</dbReference>
<evidence type="ECO:0000256" key="13">
    <source>
        <dbReference type="SAM" id="MobiDB-lite"/>
    </source>
</evidence>
<dbReference type="CDD" id="cd00818">
    <property type="entry name" value="IleRS_core"/>
    <property type="match status" value="1"/>
</dbReference>